<dbReference type="GO" id="GO:0005524">
    <property type="term" value="F:ATP binding"/>
    <property type="evidence" value="ECO:0007669"/>
    <property type="project" value="InterPro"/>
</dbReference>
<evidence type="ECO:0000256" key="11">
    <source>
        <dbReference type="ARBA" id="ARBA00023065"/>
    </source>
</evidence>
<dbReference type="SUPFAM" id="SSF52540">
    <property type="entry name" value="P-loop containing nucleoside triphosphate hydrolases"/>
    <property type="match status" value="1"/>
</dbReference>
<dbReference type="Gene3D" id="1.10.287.70">
    <property type="match status" value="1"/>
</dbReference>
<dbReference type="EMBL" id="LHPG02000010">
    <property type="protein sequence ID" value="PRW51166.1"/>
    <property type="molecule type" value="Genomic_DNA"/>
</dbReference>
<evidence type="ECO:0000256" key="17">
    <source>
        <dbReference type="SAM" id="Phobius"/>
    </source>
</evidence>
<sequence length="897" mass="96830">MARCSTAFRLAAALLLLAAATVPAAAQAPAPAPAPILEPALEPAAAPAYPPPGTVLGSSGAVTNAAGGQHYRVCTSDFPPMSTCNMSLPATNYGGFDIELFRRAAKQLGWVESDNASAPGVTYSFHCMEFGDMIADLWQENGTCALATAGITISSEREAKGITFSYPTYRSSLAIMVYAEEKGSTGWFFFKPFKVDVWIAILLTVFTIPVITFITEFLSIEGRILKRDVVPGMKEASWRSMWCMLLMEPFQVTAISSRIIAILYGFLATVLINTYCANLAAALTVSQLASPINSVEDLRGKAVGTIPVYVPRLGKYGIAPSELEFKGIQSAFDEWIPKLKSGVLVATAIDEPVQQYVAAQAGCAFKNVASFAPFDFGLAWRKGANTTLVDAYDKLLLALQEDGTVSQLRTTYIDVPRTECDSNVNDQTSISFDQVAGLWIILGAGVGAALLWLIALFFWKRRRLAQKRARATAEAAAAAAKLGLEGGPEPPYVEQNGGSAVNGHQAGGAGKPRHHKYKAGVAFRQTVSIYGAQIGTHRREAEAAAAANEGGWEGGLAGASSRSIGSLPASQQQTVGQLLANVRQLCDRLEAQAEVSYMQADGTKVVDERIEEHTMAVRSSASRVLQALRQRGLLLQPARSFSAVNSDALDEVYSAARPPTVCFLGAPGVGKGTYSSRVADYFGLTSITTGDLIRDEMLAGSQLGREFDRLSDDGHLMPDAPILRMVRAHFMQAHAEGTARFVLDGFPRSVVQAQALELFADVQLVVNLGLRQEVLVTKIMGRRRCNLCKKTFNVHEIHLPASDDGLPEVNVPAIHPPKQCLGHLEDHSDMTEQQVLAALEEHEREVAPVLRYYKERMKLVDFEITGGVDQTLPRLLDLLKPHLEVPPLKPLRAQVGA</sequence>
<comment type="similarity">
    <text evidence="2">Belongs to the adenylate kinase family.</text>
</comment>
<dbReference type="AlphaFoldDB" id="A0A2P6TPA1"/>
<dbReference type="GO" id="GO:0016020">
    <property type="term" value="C:membrane"/>
    <property type="evidence" value="ECO:0007669"/>
    <property type="project" value="UniProtKB-SubCell"/>
</dbReference>
<dbReference type="Proteomes" id="UP000239899">
    <property type="component" value="Unassembled WGS sequence"/>
</dbReference>
<evidence type="ECO:0000256" key="6">
    <source>
        <dbReference type="ARBA" id="ARBA00022692"/>
    </source>
</evidence>
<dbReference type="InterPro" id="IPR015683">
    <property type="entry name" value="Ionotropic_Glu_rcpt"/>
</dbReference>
<evidence type="ECO:0000256" key="13">
    <source>
        <dbReference type="ARBA" id="ARBA00023170"/>
    </source>
</evidence>
<dbReference type="PROSITE" id="PS00113">
    <property type="entry name" value="ADENYLATE_KINASE"/>
    <property type="match status" value="1"/>
</dbReference>
<dbReference type="InterPro" id="IPR027417">
    <property type="entry name" value="P-loop_NTPase"/>
</dbReference>
<dbReference type="GO" id="GO:0004017">
    <property type="term" value="F:AMP kinase activity"/>
    <property type="evidence" value="ECO:0007669"/>
    <property type="project" value="UniProtKB-EC"/>
</dbReference>
<keyword evidence="10 17" id="KW-1133">Transmembrane helix</keyword>
<dbReference type="PROSITE" id="PS01039">
    <property type="entry name" value="SBP_BACTERIAL_3"/>
    <property type="match status" value="1"/>
</dbReference>
<evidence type="ECO:0000313" key="20">
    <source>
        <dbReference type="EMBL" id="PRW51166.1"/>
    </source>
</evidence>
<evidence type="ECO:0000256" key="1">
    <source>
        <dbReference type="ARBA" id="ARBA00004141"/>
    </source>
</evidence>
<evidence type="ECO:0000256" key="12">
    <source>
        <dbReference type="ARBA" id="ARBA00023136"/>
    </source>
</evidence>
<dbReference type="EC" id="2.7.4.3" evidence="3"/>
<dbReference type="Gene3D" id="3.40.190.10">
    <property type="entry name" value="Periplasmic binding protein-like II"/>
    <property type="match status" value="1"/>
</dbReference>
<keyword evidence="15" id="KW-1071">Ligand-gated ion channel</keyword>
<name>A0A2P6TPA1_CHLSO</name>
<feature type="domain" description="Ionotropic glutamate receptor C-terminal" evidence="19">
    <location>
        <begin position="195"/>
        <end position="446"/>
    </location>
</feature>
<keyword evidence="8" id="KW-0547">Nucleotide-binding</keyword>
<keyword evidence="11" id="KW-0406">Ion transport</keyword>
<reference evidence="20 21" key="1">
    <citation type="journal article" date="2018" name="Plant J.">
        <title>Genome sequences of Chlorella sorokiniana UTEX 1602 and Micractinium conductrix SAG 241.80: implications to maltose excretion by a green alga.</title>
        <authorList>
            <person name="Arriola M.B."/>
            <person name="Velmurugan N."/>
            <person name="Zhang Y."/>
            <person name="Plunkett M.H."/>
            <person name="Hondzo H."/>
            <person name="Barney B.M."/>
        </authorList>
    </citation>
    <scope>NUCLEOTIDE SEQUENCE [LARGE SCALE GENOMIC DNA]</scope>
    <source>
        <strain evidence="21">UTEX 1602</strain>
    </source>
</reference>
<evidence type="ECO:0000256" key="16">
    <source>
        <dbReference type="ARBA" id="ARBA00023303"/>
    </source>
</evidence>
<dbReference type="InterPro" id="IPR000850">
    <property type="entry name" value="Adenylat/UMP-CMP_kin"/>
</dbReference>
<keyword evidence="14" id="KW-0325">Glycoprotein</keyword>
<dbReference type="HAMAP" id="MF_00235">
    <property type="entry name" value="Adenylate_kinase_Adk"/>
    <property type="match status" value="1"/>
</dbReference>
<dbReference type="GO" id="GO:0015276">
    <property type="term" value="F:ligand-gated monoatomic ion channel activity"/>
    <property type="evidence" value="ECO:0007669"/>
    <property type="project" value="InterPro"/>
</dbReference>
<dbReference type="STRING" id="3076.A0A2P6TPA1"/>
<keyword evidence="4" id="KW-0813">Transport</keyword>
<keyword evidence="13" id="KW-0675">Receptor</keyword>
<dbReference type="InterPro" id="IPR033690">
    <property type="entry name" value="Adenylat_kinase_CS"/>
</dbReference>
<evidence type="ECO:0000256" key="14">
    <source>
        <dbReference type="ARBA" id="ARBA00023180"/>
    </source>
</evidence>
<keyword evidence="5" id="KW-0808">Transferase</keyword>
<dbReference type="InterPro" id="IPR001320">
    <property type="entry name" value="Iontro_rcpt_C"/>
</dbReference>
<protein>
    <recommendedName>
        <fullName evidence="3">adenylate kinase</fullName>
        <ecNumber evidence="3">2.7.4.3</ecNumber>
    </recommendedName>
</protein>
<keyword evidence="12 17" id="KW-0472">Membrane</keyword>
<evidence type="ECO:0000256" key="9">
    <source>
        <dbReference type="ARBA" id="ARBA00022777"/>
    </source>
</evidence>
<feature type="chain" id="PRO_5015127703" description="adenylate kinase" evidence="18">
    <location>
        <begin position="27"/>
        <end position="897"/>
    </location>
</feature>
<evidence type="ECO:0000256" key="15">
    <source>
        <dbReference type="ARBA" id="ARBA00023286"/>
    </source>
</evidence>
<evidence type="ECO:0000256" key="2">
    <source>
        <dbReference type="ARBA" id="ARBA00007220"/>
    </source>
</evidence>
<gene>
    <name evidence="20" type="ORF">C2E21_5677</name>
</gene>
<proteinExistence type="inferred from homology"/>
<evidence type="ECO:0000256" key="10">
    <source>
        <dbReference type="ARBA" id="ARBA00022989"/>
    </source>
</evidence>
<organism evidence="20 21">
    <name type="scientific">Chlorella sorokiniana</name>
    <name type="common">Freshwater green alga</name>
    <dbReference type="NCBI Taxonomy" id="3076"/>
    <lineage>
        <taxon>Eukaryota</taxon>
        <taxon>Viridiplantae</taxon>
        <taxon>Chlorophyta</taxon>
        <taxon>core chlorophytes</taxon>
        <taxon>Trebouxiophyceae</taxon>
        <taxon>Chlorellales</taxon>
        <taxon>Chlorellaceae</taxon>
        <taxon>Chlorella clade</taxon>
        <taxon>Chlorella</taxon>
    </lineage>
</organism>
<dbReference type="Pfam" id="PF00406">
    <property type="entry name" value="ADK"/>
    <property type="match status" value="1"/>
</dbReference>
<keyword evidence="16" id="KW-0407">Ion channel</keyword>
<evidence type="ECO:0000256" key="18">
    <source>
        <dbReference type="SAM" id="SignalP"/>
    </source>
</evidence>
<evidence type="ECO:0000313" key="21">
    <source>
        <dbReference type="Proteomes" id="UP000239899"/>
    </source>
</evidence>
<comment type="caution">
    <text evidence="20">The sequence shown here is derived from an EMBL/GenBank/DDBJ whole genome shotgun (WGS) entry which is preliminary data.</text>
</comment>
<feature type="transmembrane region" description="Helical" evidence="17">
    <location>
        <begin position="436"/>
        <end position="459"/>
    </location>
</feature>
<evidence type="ECO:0000259" key="19">
    <source>
        <dbReference type="Pfam" id="PF00060"/>
    </source>
</evidence>
<dbReference type="InterPro" id="IPR018313">
    <property type="entry name" value="SBP_3_CS"/>
</dbReference>
<feature type="signal peptide" evidence="18">
    <location>
        <begin position="1"/>
        <end position="26"/>
    </location>
</feature>
<dbReference type="SUPFAM" id="SSF53850">
    <property type="entry name" value="Periplasmic binding protein-like II"/>
    <property type="match status" value="1"/>
</dbReference>
<dbReference type="Pfam" id="PF00060">
    <property type="entry name" value="Lig_chan"/>
    <property type="match status" value="1"/>
</dbReference>
<comment type="subcellular location">
    <subcellularLocation>
        <location evidence="1">Membrane</location>
        <topology evidence="1">Multi-pass membrane protein</topology>
    </subcellularLocation>
</comment>
<dbReference type="OrthoDB" id="5984008at2759"/>
<dbReference type="PRINTS" id="PR00094">
    <property type="entry name" value="ADENYLTKNASE"/>
</dbReference>
<dbReference type="PANTHER" id="PTHR18966">
    <property type="entry name" value="IONOTROPIC GLUTAMATE RECEPTOR"/>
    <property type="match status" value="1"/>
</dbReference>
<evidence type="ECO:0000256" key="5">
    <source>
        <dbReference type="ARBA" id="ARBA00022679"/>
    </source>
</evidence>
<keyword evidence="9 20" id="KW-0418">Kinase</keyword>
<keyword evidence="21" id="KW-1185">Reference proteome</keyword>
<accession>A0A2P6TPA1</accession>
<evidence type="ECO:0000256" key="8">
    <source>
        <dbReference type="ARBA" id="ARBA00022741"/>
    </source>
</evidence>
<evidence type="ECO:0000256" key="3">
    <source>
        <dbReference type="ARBA" id="ARBA00012955"/>
    </source>
</evidence>
<dbReference type="Gene3D" id="3.40.50.300">
    <property type="entry name" value="P-loop containing nucleotide triphosphate hydrolases"/>
    <property type="match status" value="1"/>
</dbReference>
<dbReference type="CDD" id="cd01428">
    <property type="entry name" value="ADK"/>
    <property type="match status" value="1"/>
</dbReference>
<keyword evidence="7 18" id="KW-0732">Signal</keyword>
<keyword evidence="6 17" id="KW-0812">Transmembrane</keyword>
<evidence type="ECO:0000256" key="7">
    <source>
        <dbReference type="ARBA" id="ARBA00022729"/>
    </source>
</evidence>
<feature type="transmembrane region" description="Helical" evidence="17">
    <location>
        <begin position="197"/>
        <end position="220"/>
    </location>
</feature>
<evidence type="ECO:0000256" key="4">
    <source>
        <dbReference type="ARBA" id="ARBA00022448"/>
    </source>
</evidence>